<dbReference type="GO" id="GO:0035485">
    <property type="term" value="F:adenine/guanine mispair binding"/>
    <property type="evidence" value="ECO:0007669"/>
    <property type="project" value="TreeGrafter"/>
</dbReference>
<dbReference type="Proteomes" id="UP000298210">
    <property type="component" value="Unassembled WGS sequence"/>
</dbReference>
<protein>
    <recommendedName>
        <fullName evidence="5 14">Adenine DNA glycosylase</fullName>
        <ecNumber evidence="4 14">3.2.2.31</ecNumber>
    </recommendedName>
</protein>
<dbReference type="InterPro" id="IPR029119">
    <property type="entry name" value="MutY_C"/>
</dbReference>
<dbReference type="CDD" id="cd00056">
    <property type="entry name" value="ENDO3c"/>
    <property type="match status" value="1"/>
</dbReference>
<dbReference type="Gene3D" id="3.90.79.10">
    <property type="entry name" value="Nucleoside Triphosphate Pyrophosphohydrolase"/>
    <property type="match status" value="1"/>
</dbReference>
<dbReference type="InterPro" id="IPR003265">
    <property type="entry name" value="HhH-GPD_domain"/>
</dbReference>
<comment type="cofactor">
    <cofactor evidence="14">
        <name>[4Fe-4S] cluster</name>
        <dbReference type="ChEBI" id="CHEBI:49883"/>
    </cofactor>
    <text evidence="14">Binds 1 [4Fe-4S] cluster.</text>
</comment>
<dbReference type="GO" id="GO:0034039">
    <property type="term" value="F:8-oxo-7,8-dihydroguanine DNA N-glycosylase activity"/>
    <property type="evidence" value="ECO:0007669"/>
    <property type="project" value="TreeGrafter"/>
</dbReference>
<organism evidence="16 17">
    <name type="scientific">Shouchella lehensis</name>
    <dbReference type="NCBI Taxonomy" id="300825"/>
    <lineage>
        <taxon>Bacteria</taxon>
        <taxon>Bacillati</taxon>
        <taxon>Bacillota</taxon>
        <taxon>Bacilli</taxon>
        <taxon>Bacillales</taxon>
        <taxon>Bacillaceae</taxon>
        <taxon>Shouchella</taxon>
    </lineage>
</organism>
<dbReference type="InterPro" id="IPR011257">
    <property type="entry name" value="DNA_glycosylase"/>
</dbReference>
<dbReference type="GO" id="GO:0006284">
    <property type="term" value="P:base-excision repair"/>
    <property type="evidence" value="ECO:0007669"/>
    <property type="project" value="UniProtKB-UniRule"/>
</dbReference>
<evidence type="ECO:0000313" key="16">
    <source>
        <dbReference type="EMBL" id="TES47870.1"/>
    </source>
</evidence>
<dbReference type="AlphaFoldDB" id="A0A4Y7WHH8"/>
<evidence type="ECO:0000256" key="12">
    <source>
        <dbReference type="ARBA" id="ARBA00023204"/>
    </source>
</evidence>
<name>A0A4Y7WHH8_9BACI</name>
<evidence type="ECO:0000256" key="13">
    <source>
        <dbReference type="ARBA" id="ARBA00023295"/>
    </source>
</evidence>
<dbReference type="GO" id="GO:0006298">
    <property type="term" value="P:mismatch repair"/>
    <property type="evidence" value="ECO:0007669"/>
    <property type="project" value="TreeGrafter"/>
</dbReference>
<keyword evidence="8 14" id="KW-0227">DNA damage</keyword>
<dbReference type="GO" id="GO:0046872">
    <property type="term" value="F:metal ion binding"/>
    <property type="evidence" value="ECO:0007669"/>
    <property type="project" value="UniProtKB-UniRule"/>
</dbReference>
<dbReference type="PROSITE" id="PS00764">
    <property type="entry name" value="ENDONUCLEASE_III_1"/>
    <property type="match status" value="1"/>
</dbReference>
<dbReference type="GO" id="GO:0032357">
    <property type="term" value="F:oxidized purine DNA binding"/>
    <property type="evidence" value="ECO:0007669"/>
    <property type="project" value="TreeGrafter"/>
</dbReference>
<keyword evidence="6" id="KW-0004">4Fe-4S</keyword>
<evidence type="ECO:0000256" key="14">
    <source>
        <dbReference type="RuleBase" id="RU365096"/>
    </source>
</evidence>
<evidence type="ECO:0000256" key="8">
    <source>
        <dbReference type="ARBA" id="ARBA00022763"/>
    </source>
</evidence>
<evidence type="ECO:0000313" key="17">
    <source>
        <dbReference type="Proteomes" id="UP000298210"/>
    </source>
</evidence>
<dbReference type="NCBIfam" id="TIGR01084">
    <property type="entry name" value="mutY"/>
    <property type="match status" value="1"/>
</dbReference>
<comment type="caution">
    <text evidence="16">The sequence shown here is derived from an EMBL/GenBank/DDBJ whole genome shotgun (WGS) entry which is preliminary data.</text>
</comment>
<keyword evidence="12" id="KW-0234">DNA repair</keyword>
<dbReference type="InterPro" id="IPR000445">
    <property type="entry name" value="HhH_motif"/>
</dbReference>
<dbReference type="Gene3D" id="1.10.340.30">
    <property type="entry name" value="Hypothetical protein, domain 2"/>
    <property type="match status" value="1"/>
</dbReference>
<evidence type="ECO:0000259" key="15">
    <source>
        <dbReference type="SMART" id="SM00478"/>
    </source>
</evidence>
<dbReference type="Pfam" id="PF00730">
    <property type="entry name" value="HhH-GPD"/>
    <property type="match status" value="1"/>
</dbReference>
<dbReference type="Gene3D" id="1.10.1670.10">
    <property type="entry name" value="Helix-hairpin-Helix base-excision DNA repair enzymes (C-terminal)"/>
    <property type="match status" value="1"/>
</dbReference>
<gene>
    <name evidence="16" type="primary">mutY</name>
    <name evidence="16" type="ORF">E2L03_11955</name>
</gene>
<evidence type="ECO:0000256" key="5">
    <source>
        <dbReference type="ARBA" id="ARBA00022023"/>
    </source>
</evidence>
<dbReference type="SMART" id="SM00478">
    <property type="entry name" value="ENDO3c"/>
    <property type="match status" value="1"/>
</dbReference>
<dbReference type="FunFam" id="1.10.1670.10:FF:000002">
    <property type="entry name" value="Adenine DNA glycosylase"/>
    <property type="match status" value="1"/>
</dbReference>
<evidence type="ECO:0000256" key="6">
    <source>
        <dbReference type="ARBA" id="ARBA00022485"/>
    </source>
</evidence>
<evidence type="ECO:0000256" key="11">
    <source>
        <dbReference type="ARBA" id="ARBA00023014"/>
    </source>
</evidence>
<keyword evidence="10 14" id="KW-0408">Iron</keyword>
<evidence type="ECO:0000256" key="4">
    <source>
        <dbReference type="ARBA" id="ARBA00012045"/>
    </source>
</evidence>
<dbReference type="GO" id="GO:0000701">
    <property type="term" value="F:purine-specific mismatch base pair DNA N-glycosylase activity"/>
    <property type="evidence" value="ECO:0007669"/>
    <property type="project" value="UniProtKB-EC"/>
</dbReference>
<dbReference type="SMART" id="SM00525">
    <property type="entry name" value="FES"/>
    <property type="match status" value="1"/>
</dbReference>
<keyword evidence="9" id="KW-0378">Hydrolase</keyword>
<dbReference type="Pfam" id="PF14815">
    <property type="entry name" value="NUDIX_4"/>
    <property type="match status" value="1"/>
</dbReference>
<dbReference type="FunFam" id="1.10.340.30:FF:000002">
    <property type="entry name" value="Adenine DNA glycosylase"/>
    <property type="match status" value="1"/>
</dbReference>
<dbReference type="InterPro" id="IPR044298">
    <property type="entry name" value="MIG/MutY"/>
</dbReference>
<dbReference type="InterPro" id="IPR003651">
    <property type="entry name" value="Endonuclease3_FeS-loop_motif"/>
</dbReference>
<accession>A0A4Y7WHH8</accession>
<evidence type="ECO:0000256" key="10">
    <source>
        <dbReference type="ARBA" id="ARBA00023004"/>
    </source>
</evidence>
<comment type="function">
    <text evidence="2">Adenine glycosylase active on G-A mispairs. MutY also corrects error-prone DNA synthesis past GO lesions which are due to the oxidatively damaged form of guanine: 7,8-dihydro-8-oxoguanine (8-oxo-dGTP).</text>
</comment>
<evidence type="ECO:0000256" key="9">
    <source>
        <dbReference type="ARBA" id="ARBA00022801"/>
    </source>
</evidence>
<proteinExistence type="inferred from homology"/>
<dbReference type="SUPFAM" id="SSF55811">
    <property type="entry name" value="Nudix"/>
    <property type="match status" value="1"/>
</dbReference>
<dbReference type="PANTHER" id="PTHR42944">
    <property type="entry name" value="ADENINE DNA GLYCOSYLASE"/>
    <property type="match status" value="1"/>
</dbReference>
<evidence type="ECO:0000256" key="3">
    <source>
        <dbReference type="ARBA" id="ARBA00008343"/>
    </source>
</evidence>
<dbReference type="CDD" id="cd03431">
    <property type="entry name" value="NUDIX_DNA_Glycosylase_C-MutY"/>
    <property type="match status" value="1"/>
</dbReference>
<evidence type="ECO:0000256" key="2">
    <source>
        <dbReference type="ARBA" id="ARBA00002933"/>
    </source>
</evidence>
<keyword evidence="13 14" id="KW-0326">Glycosidase</keyword>
<dbReference type="PANTHER" id="PTHR42944:SF1">
    <property type="entry name" value="ADENINE DNA GLYCOSYLASE"/>
    <property type="match status" value="1"/>
</dbReference>
<sequence length="371" mass="42668">MNVLIRQVKIVGDCLKNLNQHKIESFQTNLVHWYEQHKRDLPWRKKQDPYQIWVSEVMLQQTRVDTVIPYYERFMRLFPEMDDLAYAEEDAILKVWEGLGYYSRVRNLQKGVREVVEHYGGQVPKSRKEMESLKGVGPYTAGAILSIAYDLPEPAVDGNVMRVLSRVFHVTDDIAKPSTRKIHEAILYEAIDKNNPSSFNQGLMELGALVCTPTSPGCLLCPVREQCEAFSLGLQEALPIKSKKKKAKTIHLDAFLLIDQEKKVYIEKRPSEGLLAGLWQLPMLPQASSDDERQESLQQAYEITEKVHKQPFHVKHVFSHIIWEIDLYIGDVSLLTVPEQWKAVSKEEIEGYAFPVSQQKVLSYCLEEGLI</sequence>
<reference evidence="16 17" key="1">
    <citation type="submission" date="2019-03" db="EMBL/GenBank/DDBJ databases">
        <authorList>
            <person name="Liu G."/>
        </authorList>
    </citation>
    <scope>NUCLEOTIDE SEQUENCE [LARGE SCALE GENOMIC DNA]</scope>
    <source>
        <strain evidence="16 17">DSM 19099</strain>
    </source>
</reference>
<comment type="similarity">
    <text evidence="3 14">Belongs to the Nth/MutY family.</text>
</comment>
<evidence type="ECO:0000256" key="1">
    <source>
        <dbReference type="ARBA" id="ARBA00000843"/>
    </source>
</evidence>
<feature type="domain" description="HhH-GPD" evidence="15">
    <location>
        <begin position="58"/>
        <end position="209"/>
    </location>
</feature>
<dbReference type="EC" id="3.2.2.31" evidence="4 14"/>
<keyword evidence="11" id="KW-0411">Iron-sulfur</keyword>
<dbReference type="Pfam" id="PF00633">
    <property type="entry name" value="HHH"/>
    <property type="match status" value="1"/>
</dbReference>
<dbReference type="InterPro" id="IPR023170">
    <property type="entry name" value="HhH_base_excis_C"/>
</dbReference>
<dbReference type="InterPro" id="IPR015797">
    <property type="entry name" value="NUDIX_hydrolase-like_dom_sf"/>
</dbReference>
<dbReference type="InterPro" id="IPR004035">
    <property type="entry name" value="Endouclease-III_FeS-bd_BS"/>
</dbReference>
<keyword evidence="7" id="KW-0479">Metal-binding</keyword>
<comment type="catalytic activity">
    <reaction evidence="1 14">
        <text>Hydrolyzes free adenine bases from 7,8-dihydro-8-oxoguanine:adenine mismatched double-stranded DNA, leaving an apurinic site.</text>
        <dbReference type="EC" id="3.2.2.31"/>
    </reaction>
</comment>
<evidence type="ECO:0000256" key="7">
    <source>
        <dbReference type="ARBA" id="ARBA00022723"/>
    </source>
</evidence>
<dbReference type="InterPro" id="IPR005760">
    <property type="entry name" value="A/G_AdeGlyc_MutY"/>
</dbReference>
<dbReference type="SUPFAM" id="SSF48150">
    <property type="entry name" value="DNA-glycosylase"/>
    <property type="match status" value="1"/>
</dbReference>
<dbReference type="GO" id="GO:0051539">
    <property type="term" value="F:4 iron, 4 sulfur cluster binding"/>
    <property type="evidence" value="ECO:0007669"/>
    <property type="project" value="UniProtKB-UniRule"/>
</dbReference>
<dbReference type="EMBL" id="SNUX01000003">
    <property type="protein sequence ID" value="TES47870.1"/>
    <property type="molecule type" value="Genomic_DNA"/>
</dbReference>